<dbReference type="EMBL" id="BMJV01000005">
    <property type="protein sequence ID" value="GGG76174.1"/>
    <property type="molecule type" value="Genomic_DNA"/>
</dbReference>
<accession>A0A8J2ZKM9</accession>
<gene>
    <name evidence="1" type="ORF">GCM10011415_26050</name>
</gene>
<evidence type="ECO:0000313" key="1">
    <source>
        <dbReference type="EMBL" id="GGG76174.1"/>
    </source>
</evidence>
<sequence length="93" mass="9610">MIAKIRISGTNWAMALPSMGGLLFGVKGGIRPGLKSRGTYVQADPDARSLKGIAGRSAHSRHAPLASAPGGWQDCPGFGRQCTSPARPVVPSV</sequence>
<protein>
    <submittedName>
        <fullName evidence="1">Uncharacterized protein</fullName>
    </submittedName>
</protein>
<evidence type="ECO:0000313" key="2">
    <source>
        <dbReference type="Proteomes" id="UP000617145"/>
    </source>
</evidence>
<name>A0A8J2ZKM9_9RHOB</name>
<dbReference type="Proteomes" id="UP000617145">
    <property type="component" value="Unassembled WGS sequence"/>
</dbReference>
<proteinExistence type="predicted"/>
<dbReference type="AlphaFoldDB" id="A0A8J2ZKM9"/>
<comment type="caution">
    <text evidence="1">The sequence shown here is derived from an EMBL/GenBank/DDBJ whole genome shotgun (WGS) entry which is preliminary data.</text>
</comment>
<reference evidence="1" key="2">
    <citation type="submission" date="2020-09" db="EMBL/GenBank/DDBJ databases">
        <authorList>
            <person name="Sun Q."/>
            <person name="Zhou Y."/>
        </authorList>
    </citation>
    <scope>NUCLEOTIDE SEQUENCE</scope>
    <source>
        <strain evidence="1">CGMCC 1.15762</strain>
    </source>
</reference>
<organism evidence="1 2">
    <name type="scientific">Salipiger pallidus</name>
    <dbReference type="NCBI Taxonomy" id="1775170"/>
    <lineage>
        <taxon>Bacteria</taxon>
        <taxon>Pseudomonadati</taxon>
        <taxon>Pseudomonadota</taxon>
        <taxon>Alphaproteobacteria</taxon>
        <taxon>Rhodobacterales</taxon>
        <taxon>Roseobacteraceae</taxon>
        <taxon>Salipiger</taxon>
    </lineage>
</organism>
<reference evidence="1" key="1">
    <citation type="journal article" date="2014" name="Int. J. Syst. Evol. Microbiol.">
        <title>Complete genome sequence of Corynebacterium casei LMG S-19264T (=DSM 44701T), isolated from a smear-ripened cheese.</title>
        <authorList>
            <consortium name="US DOE Joint Genome Institute (JGI-PGF)"/>
            <person name="Walter F."/>
            <person name="Albersmeier A."/>
            <person name="Kalinowski J."/>
            <person name="Ruckert C."/>
        </authorList>
    </citation>
    <scope>NUCLEOTIDE SEQUENCE</scope>
    <source>
        <strain evidence="1">CGMCC 1.15762</strain>
    </source>
</reference>
<keyword evidence="2" id="KW-1185">Reference proteome</keyword>